<keyword evidence="8" id="KW-0963">Cytoplasm</keyword>
<feature type="binding site" evidence="8">
    <location>
        <position position="79"/>
    </location>
    <ligand>
        <name>beta-alanine</name>
        <dbReference type="ChEBI" id="CHEBI:57966"/>
    </ligand>
</feature>
<reference evidence="9 10" key="1">
    <citation type="journal article" date="2014" name="Genome Announc.">
        <title>Draft Genome Sequence of Marine Flavobacterium Jejuia pallidilutea Strain 11shimoA1 and Pigmentation Mutants.</title>
        <authorList>
            <person name="Takatani N."/>
            <person name="Nakanishi M."/>
            <person name="Meirelles P."/>
            <person name="Mino S."/>
            <person name="Suda W."/>
            <person name="Oshima K."/>
            <person name="Hattori M."/>
            <person name="Ohkuma M."/>
            <person name="Hosokawa M."/>
            <person name="Miyashita K."/>
            <person name="Thompson F.L."/>
            <person name="Niwa A."/>
            <person name="Sawabe T."/>
            <person name="Sawabe T."/>
        </authorList>
    </citation>
    <scope>NUCLEOTIDE SEQUENCE [LARGE SCALE GENOMIC DNA]</scope>
    <source>
        <strain evidence="9 10">JCM 19301</strain>
    </source>
</reference>
<comment type="caution">
    <text evidence="8">Lacks conserved residue(s) required for the propagation of feature annotation.</text>
</comment>
<comment type="miscellaneous">
    <text evidence="8">The reaction proceeds by a bi uni uni bi ping pong mechanism.</text>
</comment>
<dbReference type="InterPro" id="IPR014729">
    <property type="entry name" value="Rossmann-like_a/b/a_fold"/>
</dbReference>
<evidence type="ECO:0000256" key="3">
    <source>
        <dbReference type="ARBA" id="ARBA00022598"/>
    </source>
</evidence>
<keyword evidence="3 8" id="KW-0436">Ligase</keyword>
<comment type="catalytic activity">
    <reaction evidence="7 8">
        <text>(R)-pantoate + beta-alanine + ATP = (R)-pantothenate + AMP + diphosphate + H(+)</text>
        <dbReference type="Rhea" id="RHEA:10912"/>
        <dbReference type="ChEBI" id="CHEBI:15378"/>
        <dbReference type="ChEBI" id="CHEBI:15980"/>
        <dbReference type="ChEBI" id="CHEBI:29032"/>
        <dbReference type="ChEBI" id="CHEBI:30616"/>
        <dbReference type="ChEBI" id="CHEBI:33019"/>
        <dbReference type="ChEBI" id="CHEBI:57966"/>
        <dbReference type="ChEBI" id="CHEBI:456215"/>
        <dbReference type="EC" id="6.3.2.1"/>
    </reaction>
</comment>
<dbReference type="InterPro" id="IPR042176">
    <property type="entry name" value="Pantoate_ligase_C"/>
</dbReference>
<evidence type="ECO:0000256" key="6">
    <source>
        <dbReference type="ARBA" id="ARBA00022840"/>
    </source>
</evidence>
<dbReference type="EMBL" id="BBNR01000004">
    <property type="protein sequence ID" value="GAL66451.1"/>
    <property type="molecule type" value="Genomic_DNA"/>
</dbReference>
<protein>
    <recommendedName>
        <fullName evidence="8">Pantothenate synthetase</fullName>
        <shortName evidence="8">PS</shortName>
        <ecNumber evidence="8">6.3.2.1</ecNumber>
    </recommendedName>
    <alternativeName>
        <fullName evidence="8">Pantoate--beta-alanine ligase</fullName>
    </alternativeName>
    <alternativeName>
        <fullName evidence="8">Pantoate-activating enzyme</fullName>
    </alternativeName>
</protein>
<comment type="subunit">
    <text evidence="8">Homodimer.</text>
</comment>
<dbReference type="Proteomes" id="UP000029641">
    <property type="component" value="Unassembled WGS sequence"/>
</dbReference>
<dbReference type="EC" id="6.3.2.1" evidence="8"/>
<evidence type="ECO:0000256" key="4">
    <source>
        <dbReference type="ARBA" id="ARBA00022655"/>
    </source>
</evidence>
<dbReference type="NCBIfam" id="TIGR00125">
    <property type="entry name" value="cyt_tran_rel"/>
    <property type="match status" value="1"/>
</dbReference>
<dbReference type="NCBIfam" id="TIGR00018">
    <property type="entry name" value="panC"/>
    <property type="match status" value="1"/>
</dbReference>
<feature type="binding site" evidence="8">
    <location>
        <begin position="205"/>
        <end position="208"/>
    </location>
    <ligand>
        <name>ATP</name>
        <dbReference type="ChEBI" id="CHEBI:30616"/>
    </ligand>
</feature>
<dbReference type="InterPro" id="IPR003721">
    <property type="entry name" value="Pantoate_ligase"/>
</dbReference>
<gene>
    <name evidence="8" type="primary">panC</name>
    <name evidence="9" type="ORF">JCM19301_2546</name>
</gene>
<dbReference type="Pfam" id="PF02569">
    <property type="entry name" value="Pantoate_ligase"/>
    <property type="match status" value="1"/>
</dbReference>
<dbReference type="UniPathway" id="UPA00028">
    <property type="reaction ID" value="UER00005"/>
</dbReference>
<dbReference type="PANTHER" id="PTHR21299:SF1">
    <property type="entry name" value="PANTOATE--BETA-ALANINE LIGASE"/>
    <property type="match status" value="1"/>
</dbReference>
<evidence type="ECO:0000313" key="10">
    <source>
        <dbReference type="Proteomes" id="UP000029641"/>
    </source>
</evidence>
<keyword evidence="6 8" id="KW-0067">ATP-binding</keyword>
<comment type="pathway">
    <text evidence="1 8">Cofactor biosynthesis; (R)-pantothenate biosynthesis; (R)-pantothenate from (R)-pantoate and beta-alanine: step 1/1.</text>
</comment>
<sequence length="301" mass="34418">MQSPRKILSLHPLIFYYKVKIYTEKDRISTEIAALKSKGLSVGMVPTMGALHQGHLQLVIKALGENDVVVVSIFVNPTQFDNKTDLEKYPRTLENDVELLETVSKDQIMVYAPTVDDIYEGHAISEAFDFDGLEFEMEGKFRQGHFDGVGTVVKRFFEIVKPDSAYFGEKDFQQLQIIKKLVEKHHIPVKIVGCKIHREPSGLAMSSRNTRLKPNHKTAAPFIYKTLKTAKIKFGTESANKVMEWVENQFKNHDTLKLEYFLIADAKTLKPIKRKLNKKKYRAFIAVYAGEIRLIDNIALN</sequence>
<organism evidence="9 10">
    <name type="scientific">Jejuia pallidilutea</name>
    <dbReference type="NCBI Taxonomy" id="504487"/>
    <lineage>
        <taxon>Bacteria</taxon>
        <taxon>Pseudomonadati</taxon>
        <taxon>Bacteroidota</taxon>
        <taxon>Flavobacteriia</taxon>
        <taxon>Flavobacteriales</taxon>
        <taxon>Flavobacteriaceae</taxon>
        <taxon>Jejuia</taxon>
    </lineage>
</organism>
<comment type="caution">
    <text evidence="9">The sequence shown here is derived from an EMBL/GenBank/DDBJ whole genome shotgun (WGS) entry which is preliminary data.</text>
</comment>
<feature type="binding site" evidence="8">
    <location>
        <begin position="48"/>
        <end position="55"/>
    </location>
    <ligand>
        <name>ATP</name>
        <dbReference type="ChEBI" id="CHEBI:30616"/>
    </ligand>
</feature>
<keyword evidence="4 8" id="KW-0566">Pantothenate biosynthesis</keyword>
<dbReference type="AlphaFoldDB" id="A0A090VP13"/>
<dbReference type="PANTHER" id="PTHR21299">
    <property type="entry name" value="CYTIDYLATE KINASE/PANTOATE-BETA-ALANINE LIGASE"/>
    <property type="match status" value="1"/>
</dbReference>
<feature type="active site" description="Proton donor" evidence="8">
    <location>
        <position position="55"/>
    </location>
</feature>
<comment type="similarity">
    <text evidence="2 8">Belongs to the pantothenate synthetase family.</text>
</comment>
<evidence type="ECO:0000256" key="7">
    <source>
        <dbReference type="ARBA" id="ARBA00048258"/>
    </source>
</evidence>
<feature type="binding site" evidence="8">
    <location>
        <begin position="168"/>
        <end position="171"/>
    </location>
    <ligand>
        <name>ATP</name>
        <dbReference type="ChEBI" id="CHEBI:30616"/>
    </ligand>
</feature>
<dbReference type="eggNOG" id="COG0414">
    <property type="taxonomic scope" value="Bacteria"/>
</dbReference>
<accession>A0A090VP13</accession>
<dbReference type="GO" id="GO:0004592">
    <property type="term" value="F:pantoate-beta-alanine ligase activity"/>
    <property type="evidence" value="ECO:0007669"/>
    <property type="project" value="UniProtKB-UniRule"/>
</dbReference>
<evidence type="ECO:0000256" key="8">
    <source>
        <dbReference type="HAMAP-Rule" id="MF_00158"/>
    </source>
</evidence>
<dbReference type="SUPFAM" id="SSF52374">
    <property type="entry name" value="Nucleotidylyl transferase"/>
    <property type="match status" value="1"/>
</dbReference>
<dbReference type="GO" id="GO:0005524">
    <property type="term" value="F:ATP binding"/>
    <property type="evidence" value="ECO:0007669"/>
    <property type="project" value="UniProtKB-KW"/>
</dbReference>
<dbReference type="InterPro" id="IPR004821">
    <property type="entry name" value="Cyt_trans-like"/>
</dbReference>
<comment type="subcellular location">
    <subcellularLocation>
        <location evidence="8">Cytoplasm</location>
    </subcellularLocation>
</comment>
<dbReference type="HAMAP" id="MF_00158">
    <property type="entry name" value="PanC"/>
    <property type="match status" value="1"/>
</dbReference>
<name>A0A090VP13_9FLAO</name>
<evidence type="ECO:0000256" key="5">
    <source>
        <dbReference type="ARBA" id="ARBA00022741"/>
    </source>
</evidence>
<proteinExistence type="inferred from homology"/>
<evidence type="ECO:0000313" key="9">
    <source>
        <dbReference type="EMBL" id="GAL66451.1"/>
    </source>
</evidence>
<dbReference type="Gene3D" id="3.30.1300.10">
    <property type="entry name" value="Pantoate-beta-alanine ligase, C-terminal domain"/>
    <property type="match status" value="1"/>
</dbReference>
<dbReference type="STRING" id="504487.JCM19538_2218"/>
<comment type="function">
    <text evidence="8">Catalyzes the condensation of pantoate with beta-alanine in an ATP-dependent reaction via a pantoyl-adenylate intermediate.</text>
</comment>
<dbReference type="GO" id="GO:0005829">
    <property type="term" value="C:cytosol"/>
    <property type="evidence" value="ECO:0007669"/>
    <property type="project" value="TreeGrafter"/>
</dbReference>
<feature type="binding site" evidence="8">
    <location>
        <position position="79"/>
    </location>
    <ligand>
        <name>(R)-pantoate</name>
        <dbReference type="ChEBI" id="CHEBI:15980"/>
    </ligand>
</feature>
<dbReference type="GO" id="GO:0015940">
    <property type="term" value="P:pantothenate biosynthetic process"/>
    <property type="evidence" value="ECO:0007669"/>
    <property type="project" value="UniProtKB-UniRule"/>
</dbReference>
<feature type="binding site" evidence="8">
    <location>
        <position position="174"/>
    </location>
    <ligand>
        <name>(R)-pantoate</name>
        <dbReference type="ChEBI" id="CHEBI:15980"/>
    </ligand>
</feature>
<keyword evidence="5 8" id="KW-0547">Nucleotide-binding</keyword>
<dbReference type="Gene3D" id="3.40.50.620">
    <property type="entry name" value="HUPs"/>
    <property type="match status" value="1"/>
</dbReference>
<evidence type="ECO:0000256" key="1">
    <source>
        <dbReference type="ARBA" id="ARBA00004990"/>
    </source>
</evidence>
<evidence type="ECO:0000256" key="2">
    <source>
        <dbReference type="ARBA" id="ARBA00009256"/>
    </source>
</evidence>